<dbReference type="EMBL" id="CAJZ01000083">
    <property type="protein sequence ID" value="CCI83282.1"/>
    <property type="molecule type" value="Genomic_DNA"/>
</dbReference>
<dbReference type="PANTHER" id="PTHR47641:SF1">
    <property type="entry name" value="GOLGI-ASSOCIATED OLFACTORY SIGNALING REGULATOR"/>
    <property type="match status" value="1"/>
</dbReference>
<accession>I7L8K8</accession>
<feature type="compositionally biased region" description="Low complexity" evidence="1">
    <location>
        <begin position="243"/>
        <end position="255"/>
    </location>
</feature>
<dbReference type="PANTHER" id="PTHR47641">
    <property type="entry name" value="PERIAXIN-LIKE"/>
    <property type="match status" value="1"/>
</dbReference>
<reference evidence="3 4" key="1">
    <citation type="journal article" date="2012" name="J. Bacteriol.">
        <title>Draft Genome Sequence of Turicella otitidis ATCC 51513, Isolated from Middle Ear Fluid from a Child with Otitis Media.</title>
        <authorList>
            <person name="Brinkrolf K."/>
            <person name="Schneider J."/>
            <person name="Knecht M."/>
            <person name="Ruckert C."/>
            <person name="Tauch A."/>
        </authorList>
    </citation>
    <scope>NUCLEOTIDE SEQUENCE [LARGE SCALE GENOMIC DNA]</scope>
    <source>
        <strain evidence="3 4">ATCC 51513</strain>
    </source>
</reference>
<organism evidence="3 4">
    <name type="scientific">Corynebacterium otitidis ATCC 51513</name>
    <dbReference type="NCBI Taxonomy" id="883169"/>
    <lineage>
        <taxon>Bacteria</taxon>
        <taxon>Bacillati</taxon>
        <taxon>Actinomycetota</taxon>
        <taxon>Actinomycetes</taxon>
        <taxon>Mycobacteriales</taxon>
        <taxon>Corynebacteriaceae</taxon>
        <taxon>Corynebacterium</taxon>
    </lineage>
</organism>
<feature type="compositionally biased region" description="Low complexity" evidence="1">
    <location>
        <begin position="24"/>
        <end position="34"/>
    </location>
</feature>
<protein>
    <submittedName>
        <fullName evidence="3">Protein piccolo</fullName>
    </submittedName>
</protein>
<sequence length="585" mass="57563">MADPRPGEDERRDEAGAPTPPGAARPGASPAAGRGDSDKSRPAAPKAPGSAAPTPPGAARPGTTPPQPPQAPGNAAPKAPGASTPQAPGASAPKAPGAAAPKAPGSSAPKAPGSAAPQALGSAAPKAPGSAAPKAPGAAAPKAPGAAAPQAPGASAPKAPGASAPSAPGASAPKPRGGAPTPPGASSPAAPGAAAPTAPGASSPAAPGAAAPGAPAAPGAGRPASPGAAAPGATPPGAPAPADPGARAAAGPATAAGGGKSDAPGKGGKFGKSGKAGAGGGGEAPGRGGWLRGRRAAIAWTAVALVFLAAAAVVLARWFRATSVGAEFIATYPGSYPLPEGAPEGFSPWLGWQHFFNFFLMALIIKSGLWLRYRRGEGGWFQPRWKSSGSMPLMGFLHAAVDLLWVVNGVVFVVLLFATGQWMKIVPTSWEAIPNAVSAGIQYVSLDWPTENSWVHYNALQELSYFAVTFIAAPLAIISGLRLSELWPAGDTLVNRAFTTRRATILHVATMVFFVVFIVIHVGLVLTTGLKRNMNHIFLATDGEGIGGVLVFLAAIAVTAAAVIAARPFVVALPASRLGRVTSRP</sequence>
<feature type="compositionally biased region" description="Pro residues" evidence="1">
    <location>
        <begin position="53"/>
        <end position="71"/>
    </location>
</feature>
<name>I7L8K8_9CORY</name>
<dbReference type="GO" id="GO:0022904">
    <property type="term" value="P:respiratory electron transport chain"/>
    <property type="evidence" value="ECO:0007669"/>
    <property type="project" value="InterPro"/>
</dbReference>
<keyword evidence="2" id="KW-0812">Transmembrane</keyword>
<proteinExistence type="predicted"/>
<evidence type="ECO:0000256" key="2">
    <source>
        <dbReference type="SAM" id="Phobius"/>
    </source>
</evidence>
<dbReference type="GO" id="GO:0016020">
    <property type="term" value="C:membrane"/>
    <property type="evidence" value="ECO:0007669"/>
    <property type="project" value="InterPro"/>
</dbReference>
<feature type="transmembrane region" description="Helical" evidence="2">
    <location>
        <begin position="355"/>
        <end position="373"/>
    </location>
</feature>
<feature type="compositionally biased region" description="Low complexity" evidence="1">
    <location>
        <begin position="72"/>
        <end position="179"/>
    </location>
</feature>
<feature type="compositionally biased region" description="Low complexity" evidence="1">
    <location>
        <begin position="186"/>
        <end position="232"/>
    </location>
</feature>
<evidence type="ECO:0000313" key="4">
    <source>
        <dbReference type="Proteomes" id="UP000011016"/>
    </source>
</evidence>
<feature type="transmembrane region" description="Helical" evidence="2">
    <location>
        <begin position="504"/>
        <end position="526"/>
    </location>
</feature>
<dbReference type="SUPFAM" id="SSF81342">
    <property type="entry name" value="Transmembrane di-heme cytochromes"/>
    <property type="match status" value="1"/>
</dbReference>
<feature type="compositionally biased region" description="Basic and acidic residues" evidence="1">
    <location>
        <begin position="1"/>
        <end position="15"/>
    </location>
</feature>
<feature type="compositionally biased region" description="Low complexity" evidence="1">
    <location>
        <begin position="42"/>
        <end position="52"/>
    </location>
</feature>
<feature type="transmembrane region" description="Helical" evidence="2">
    <location>
        <begin position="546"/>
        <end position="570"/>
    </location>
</feature>
<dbReference type="AlphaFoldDB" id="I7L8K8"/>
<evidence type="ECO:0000256" key="1">
    <source>
        <dbReference type="SAM" id="MobiDB-lite"/>
    </source>
</evidence>
<keyword evidence="2" id="KW-1133">Transmembrane helix</keyword>
<feature type="compositionally biased region" description="Gly residues" evidence="1">
    <location>
        <begin position="256"/>
        <end position="287"/>
    </location>
</feature>
<feature type="transmembrane region" description="Helical" evidence="2">
    <location>
        <begin position="297"/>
        <end position="319"/>
    </location>
</feature>
<feature type="transmembrane region" description="Helical" evidence="2">
    <location>
        <begin position="393"/>
        <end position="418"/>
    </location>
</feature>
<keyword evidence="2" id="KW-0472">Membrane</keyword>
<feature type="compositionally biased region" description="Pro residues" evidence="1">
    <location>
        <begin position="233"/>
        <end position="242"/>
    </location>
</feature>
<dbReference type="Proteomes" id="UP000011016">
    <property type="component" value="Unassembled WGS sequence"/>
</dbReference>
<evidence type="ECO:0000313" key="3">
    <source>
        <dbReference type="EMBL" id="CCI83282.1"/>
    </source>
</evidence>
<dbReference type="InterPro" id="IPR016174">
    <property type="entry name" value="Di-haem_cyt_TM"/>
</dbReference>
<gene>
    <name evidence="3" type="ORF">BN46_0544</name>
</gene>
<feature type="transmembrane region" description="Helical" evidence="2">
    <location>
        <begin position="463"/>
        <end position="483"/>
    </location>
</feature>
<comment type="caution">
    <text evidence="3">The sequence shown here is derived from an EMBL/GenBank/DDBJ whole genome shotgun (WGS) entry which is preliminary data.</text>
</comment>
<feature type="region of interest" description="Disordered" evidence="1">
    <location>
        <begin position="1"/>
        <end position="287"/>
    </location>
</feature>
<dbReference type="Gene3D" id="1.20.950.20">
    <property type="entry name" value="Transmembrane di-heme cytochromes, Chain C"/>
    <property type="match status" value="1"/>
</dbReference>